<comment type="caution">
    <text evidence="10">The sequence shown here is derived from an EMBL/GenBank/DDBJ whole genome shotgun (WGS) entry which is preliminary data.</text>
</comment>
<name>A0A1U7GV95_9CYAN</name>
<keyword evidence="6" id="KW-0175">Coiled coil</keyword>
<feature type="region of interest" description="Disordered" evidence="7">
    <location>
        <begin position="1"/>
        <end position="26"/>
    </location>
</feature>
<evidence type="ECO:0000259" key="8">
    <source>
        <dbReference type="Pfam" id="PF25917"/>
    </source>
</evidence>
<comment type="subcellular location">
    <subcellularLocation>
        <location evidence="1">Membrane</location>
        <topology evidence="1">Single-pass membrane protein</topology>
    </subcellularLocation>
</comment>
<evidence type="ECO:0000256" key="7">
    <source>
        <dbReference type="SAM" id="MobiDB-lite"/>
    </source>
</evidence>
<dbReference type="RefSeq" id="WP_073556698.1">
    <property type="nucleotide sequence ID" value="NZ_MRCA01000014.1"/>
</dbReference>
<feature type="compositionally biased region" description="Low complexity" evidence="7">
    <location>
        <begin position="1"/>
        <end position="18"/>
    </location>
</feature>
<dbReference type="OrthoDB" id="553569at2"/>
<keyword evidence="4" id="KW-1133">Transmembrane helix</keyword>
<dbReference type="InterPro" id="IPR058625">
    <property type="entry name" value="MdtA-like_BSH"/>
</dbReference>
<reference evidence="10 11" key="1">
    <citation type="submission" date="2016-11" db="EMBL/GenBank/DDBJ databases">
        <title>Draft Genome Sequences of Nine Cyanobacterial Strains from Diverse Habitats.</title>
        <authorList>
            <person name="Zhu T."/>
            <person name="Hou S."/>
            <person name="Lu X."/>
            <person name="Hess W.R."/>
        </authorList>
    </citation>
    <scope>NUCLEOTIDE SEQUENCE [LARGE SCALE GENOMIC DNA]</scope>
    <source>
        <strain evidence="10 11">NIES-592</strain>
    </source>
</reference>
<dbReference type="GO" id="GO:0016020">
    <property type="term" value="C:membrane"/>
    <property type="evidence" value="ECO:0007669"/>
    <property type="project" value="UniProtKB-SubCell"/>
</dbReference>
<evidence type="ECO:0000256" key="2">
    <source>
        <dbReference type="ARBA" id="ARBA00009477"/>
    </source>
</evidence>
<gene>
    <name evidence="10" type="ORF">NIES592_20040</name>
</gene>
<dbReference type="InterPro" id="IPR058982">
    <property type="entry name" value="Beta-barrel_AprE"/>
</dbReference>
<dbReference type="Gene3D" id="2.40.30.170">
    <property type="match status" value="1"/>
</dbReference>
<dbReference type="InterPro" id="IPR050739">
    <property type="entry name" value="MFP"/>
</dbReference>
<proteinExistence type="inferred from homology"/>
<dbReference type="PANTHER" id="PTHR30386">
    <property type="entry name" value="MEMBRANE FUSION SUBUNIT OF EMRAB-TOLC MULTIDRUG EFFLUX PUMP"/>
    <property type="match status" value="1"/>
</dbReference>
<evidence type="ECO:0000256" key="3">
    <source>
        <dbReference type="ARBA" id="ARBA00022692"/>
    </source>
</evidence>
<feature type="coiled-coil region" evidence="6">
    <location>
        <begin position="217"/>
        <end position="251"/>
    </location>
</feature>
<sequence length="519" mass="57695">MNNSNASHSHSNGHGNNGKTAVSTQGGTSLATPCLDLSPTLKRFDQPVVLRQSSILPRAVVWTLISMTTAGVIWASVAQFEEAIPAQGKLEPEGSVTEVQAPVAGVAKRILVKDGQQVKQGDLLLALDPTVDHAEQTSLQKIRAALMAENQYYQMQMGGKTSPNTQLLTSLPPQRVFLTQHRAELVAENQLYRLQLQGAETGAGLTPEQLQRLQSAQSEVRSRISAAKLEVDQLQKQLKQTQVQLVSAKELLAVEKTILTDLTVLANEGGIARNQYYKQQQQFLSRQAEVDRLLEEEKRLQYAITQAQEKVENAIALNKNELLTKIADNQKRIAEIDSQLTKAIVDNEQQIAQIDSQISKTQQNLRYQELKAPVSGTVFDLQARNPGYVTNSSAPILKIVPNQSLVAKVFITNRDIGFVKEGMNVDVRIDSFPYSEFGDIKGKLVWVGSDALPPDNIYPFYRFPAKVVLERQHLMINDRKVNLQSGMSVSTNIKLRKRNVASIFTDLFTKKMESLKFVR</sequence>
<evidence type="ECO:0000259" key="9">
    <source>
        <dbReference type="Pfam" id="PF26002"/>
    </source>
</evidence>
<evidence type="ECO:0000313" key="10">
    <source>
        <dbReference type="EMBL" id="OKH11980.1"/>
    </source>
</evidence>
<evidence type="ECO:0000256" key="5">
    <source>
        <dbReference type="ARBA" id="ARBA00023136"/>
    </source>
</evidence>
<dbReference type="AlphaFoldDB" id="A0A1U7GV95"/>
<organism evidence="10 11">
    <name type="scientific">Fischerella major NIES-592</name>
    <dbReference type="NCBI Taxonomy" id="210994"/>
    <lineage>
        <taxon>Bacteria</taxon>
        <taxon>Bacillati</taxon>
        <taxon>Cyanobacteriota</taxon>
        <taxon>Cyanophyceae</taxon>
        <taxon>Nostocales</taxon>
        <taxon>Hapalosiphonaceae</taxon>
        <taxon>Fischerella</taxon>
    </lineage>
</organism>
<dbReference type="PANTHER" id="PTHR30386:SF26">
    <property type="entry name" value="TRANSPORT PROTEIN COMB"/>
    <property type="match status" value="1"/>
</dbReference>
<dbReference type="PRINTS" id="PR01490">
    <property type="entry name" value="RTXTOXIND"/>
</dbReference>
<dbReference type="Proteomes" id="UP000186391">
    <property type="component" value="Unassembled WGS sequence"/>
</dbReference>
<dbReference type="EMBL" id="MRCA01000014">
    <property type="protein sequence ID" value="OKH11980.1"/>
    <property type="molecule type" value="Genomic_DNA"/>
</dbReference>
<evidence type="ECO:0000256" key="1">
    <source>
        <dbReference type="ARBA" id="ARBA00004167"/>
    </source>
</evidence>
<feature type="domain" description="Multidrug resistance protein MdtA-like barrel-sandwich hybrid" evidence="8">
    <location>
        <begin position="97"/>
        <end position="393"/>
    </location>
</feature>
<feature type="domain" description="AprE-like beta-barrel" evidence="9">
    <location>
        <begin position="405"/>
        <end position="495"/>
    </location>
</feature>
<keyword evidence="3" id="KW-0812">Transmembrane</keyword>
<dbReference type="Gene3D" id="2.40.50.100">
    <property type="match status" value="1"/>
</dbReference>
<evidence type="ECO:0000256" key="6">
    <source>
        <dbReference type="SAM" id="Coils"/>
    </source>
</evidence>
<evidence type="ECO:0000313" key="11">
    <source>
        <dbReference type="Proteomes" id="UP000186391"/>
    </source>
</evidence>
<comment type="similarity">
    <text evidence="2">Belongs to the membrane fusion protein (MFP) (TC 8.A.1) family.</text>
</comment>
<keyword evidence="5" id="KW-0472">Membrane</keyword>
<dbReference type="Pfam" id="PF26002">
    <property type="entry name" value="Beta-barrel_AprE"/>
    <property type="match status" value="1"/>
</dbReference>
<accession>A0A1U7GV95</accession>
<evidence type="ECO:0000256" key="4">
    <source>
        <dbReference type="ARBA" id="ARBA00022989"/>
    </source>
</evidence>
<dbReference type="SUPFAM" id="SSF51230">
    <property type="entry name" value="Single hybrid motif"/>
    <property type="match status" value="1"/>
</dbReference>
<protein>
    <submittedName>
        <fullName evidence="10">Hemolysin D</fullName>
    </submittedName>
</protein>
<dbReference type="InterPro" id="IPR011053">
    <property type="entry name" value="Single_hybrid_motif"/>
</dbReference>
<keyword evidence="11" id="KW-1185">Reference proteome</keyword>
<dbReference type="Pfam" id="PF25917">
    <property type="entry name" value="BSH_RND"/>
    <property type="match status" value="1"/>
</dbReference>